<gene>
    <name evidence="13" type="ORF">J2800_003558</name>
</gene>
<dbReference type="InterPro" id="IPR050924">
    <property type="entry name" value="Peroxiredoxin_BCP/PrxQ"/>
</dbReference>
<sequence length="224" mass="24713">MSRKSLKERLADLHAERVRTWDPAALKINVDQRRTLVETADPARWIQVGDRLDPFVLRDVEGGDLPLEALIQRGPAVLVFFRFAGCPACNIALPYYEEALAPGLRDLGATLVAVSPQIPERLGEIKTRHDLSFKVASDPDNALARRFGILYTADEASQAAQRAKGGFIGDTTGTGTWELPQPAVVVIDHERVVRFVDVSPDWLVRTEADPVLEAVRDITLVPAE</sequence>
<organism evidence="13 14">
    <name type="scientific">Caulobacter rhizosphaerae</name>
    <dbReference type="NCBI Taxonomy" id="2010972"/>
    <lineage>
        <taxon>Bacteria</taxon>
        <taxon>Pseudomonadati</taxon>
        <taxon>Pseudomonadota</taxon>
        <taxon>Alphaproteobacteria</taxon>
        <taxon>Caulobacterales</taxon>
        <taxon>Caulobacteraceae</taxon>
        <taxon>Caulobacter</taxon>
    </lineage>
</organism>
<dbReference type="Gene3D" id="3.40.30.10">
    <property type="entry name" value="Glutaredoxin"/>
    <property type="match status" value="1"/>
</dbReference>
<proteinExistence type="inferred from homology"/>
<evidence type="ECO:0000256" key="4">
    <source>
        <dbReference type="ARBA" id="ARBA00022862"/>
    </source>
</evidence>
<dbReference type="EC" id="1.11.1.24" evidence="2"/>
<dbReference type="InterPro" id="IPR013766">
    <property type="entry name" value="Thioredoxin_domain"/>
</dbReference>
<evidence type="ECO:0000259" key="12">
    <source>
        <dbReference type="PROSITE" id="PS51352"/>
    </source>
</evidence>
<dbReference type="SUPFAM" id="SSF52833">
    <property type="entry name" value="Thioredoxin-like"/>
    <property type="match status" value="1"/>
</dbReference>
<keyword evidence="4" id="KW-0049">Antioxidant</keyword>
<keyword evidence="5" id="KW-0560">Oxidoreductase</keyword>
<evidence type="ECO:0000256" key="11">
    <source>
        <dbReference type="ARBA" id="ARBA00049091"/>
    </source>
</evidence>
<dbReference type="RefSeq" id="WP_310033432.1">
    <property type="nucleotide sequence ID" value="NZ_JAVDRL010000010.1"/>
</dbReference>
<evidence type="ECO:0000256" key="5">
    <source>
        <dbReference type="ARBA" id="ARBA00023002"/>
    </source>
</evidence>
<comment type="catalytic activity">
    <reaction evidence="11">
        <text>a hydroperoxide + [thioredoxin]-dithiol = an alcohol + [thioredoxin]-disulfide + H2O</text>
        <dbReference type="Rhea" id="RHEA:62620"/>
        <dbReference type="Rhea" id="RHEA-COMP:10698"/>
        <dbReference type="Rhea" id="RHEA-COMP:10700"/>
        <dbReference type="ChEBI" id="CHEBI:15377"/>
        <dbReference type="ChEBI" id="CHEBI:29950"/>
        <dbReference type="ChEBI" id="CHEBI:30879"/>
        <dbReference type="ChEBI" id="CHEBI:35924"/>
        <dbReference type="ChEBI" id="CHEBI:50058"/>
        <dbReference type="EC" id="1.11.1.24"/>
    </reaction>
</comment>
<evidence type="ECO:0000256" key="1">
    <source>
        <dbReference type="ARBA" id="ARBA00003330"/>
    </source>
</evidence>
<accession>A0ABU1N389</accession>
<comment type="function">
    <text evidence="1">Thiol-specific peroxidase that catalyzes the reduction of hydrogen peroxide and organic hydroperoxides to water and alcohols, respectively. Plays a role in cell protection against oxidative stress by detoxifying peroxides and as sensor of hydrogen peroxide-mediated signaling events.</text>
</comment>
<dbReference type="EMBL" id="JAVDRL010000010">
    <property type="protein sequence ID" value="MDR6532798.1"/>
    <property type="molecule type" value="Genomic_DNA"/>
</dbReference>
<dbReference type="PANTHER" id="PTHR42801">
    <property type="entry name" value="THIOREDOXIN-DEPENDENT PEROXIDE REDUCTASE"/>
    <property type="match status" value="1"/>
</dbReference>
<dbReference type="InterPro" id="IPR036249">
    <property type="entry name" value="Thioredoxin-like_sf"/>
</dbReference>
<reference evidence="13 14" key="1">
    <citation type="submission" date="2023-07" db="EMBL/GenBank/DDBJ databases">
        <title>Sorghum-associated microbial communities from plants grown in Nebraska, USA.</title>
        <authorList>
            <person name="Schachtman D."/>
        </authorList>
    </citation>
    <scope>NUCLEOTIDE SEQUENCE [LARGE SCALE GENOMIC DNA]</scope>
    <source>
        <strain evidence="13 14">DS2154</strain>
    </source>
</reference>
<evidence type="ECO:0000313" key="13">
    <source>
        <dbReference type="EMBL" id="MDR6532798.1"/>
    </source>
</evidence>
<evidence type="ECO:0000256" key="8">
    <source>
        <dbReference type="ARBA" id="ARBA00032824"/>
    </source>
</evidence>
<evidence type="ECO:0000256" key="10">
    <source>
        <dbReference type="ARBA" id="ARBA00042639"/>
    </source>
</evidence>
<keyword evidence="6" id="KW-1015">Disulfide bond</keyword>
<evidence type="ECO:0000256" key="9">
    <source>
        <dbReference type="ARBA" id="ARBA00038489"/>
    </source>
</evidence>
<evidence type="ECO:0000256" key="3">
    <source>
        <dbReference type="ARBA" id="ARBA00022559"/>
    </source>
</evidence>
<evidence type="ECO:0000256" key="6">
    <source>
        <dbReference type="ARBA" id="ARBA00023157"/>
    </source>
</evidence>
<dbReference type="CDD" id="cd02970">
    <property type="entry name" value="PRX_like2"/>
    <property type="match status" value="1"/>
</dbReference>
<dbReference type="Proteomes" id="UP001262754">
    <property type="component" value="Unassembled WGS sequence"/>
</dbReference>
<dbReference type="Pfam" id="PF00578">
    <property type="entry name" value="AhpC-TSA"/>
    <property type="match status" value="1"/>
</dbReference>
<protein>
    <recommendedName>
        <fullName evidence="2">thioredoxin-dependent peroxiredoxin</fullName>
        <ecNumber evidence="2">1.11.1.24</ecNumber>
    </recommendedName>
    <alternativeName>
        <fullName evidence="8">Thioredoxin peroxidase</fullName>
    </alternativeName>
    <alternativeName>
        <fullName evidence="10">Thioredoxin-dependent peroxiredoxin Bcp</fullName>
    </alternativeName>
</protein>
<dbReference type="PANTHER" id="PTHR42801:SF7">
    <property type="entry name" value="SLL1159 PROTEIN"/>
    <property type="match status" value="1"/>
</dbReference>
<evidence type="ECO:0000256" key="2">
    <source>
        <dbReference type="ARBA" id="ARBA00013017"/>
    </source>
</evidence>
<comment type="similarity">
    <text evidence="9">Belongs to the peroxiredoxin family. BCP/PrxQ subfamily.</text>
</comment>
<evidence type="ECO:0000256" key="7">
    <source>
        <dbReference type="ARBA" id="ARBA00023284"/>
    </source>
</evidence>
<feature type="domain" description="Thioredoxin" evidence="12">
    <location>
        <begin position="46"/>
        <end position="220"/>
    </location>
</feature>
<dbReference type="PROSITE" id="PS51352">
    <property type="entry name" value="THIOREDOXIN_2"/>
    <property type="match status" value="1"/>
</dbReference>
<name>A0ABU1N389_9CAUL</name>
<comment type="caution">
    <text evidence="13">The sequence shown here is derived from an EMBL/GenBank/DDBJ whole genome shotgun (WGS) entry which is preliminary data.</text>
</comment>
<keyword evidence="14" id="KW-1185">Reference proteome</keyword>
<keyword evidence="7" id="KW-0676">Redox-active center</keyword>
<keyword evidence="3" id="KW-0575">Peroxidase</keyword>
<dbReference type="InterPro" id="IPR000866">
    <property type="entry name" value="AhpC/TSA"/>
</dbReference>
<evidence type="ECO:0000313" key="14">
    <source>
        <dbReference type="Proteomes" id="UP001262754"/>
    </source>
</evidence>